<dbReference type="InterPro" id="IPR051448">
    <property type="entry name" value="CdaR-like_regulators"/>
</dbReference>
<feature type="domain" description="CdaR GGDEF-like" evidence="4">
    <location>
        <begin position="251"/>
        <end position="346"/>
    </location>
</feature>
<dbReference type="InterPro" id="IPR025736">
    <property type="entry name" value="PucR_C-HTH_dom"/>
</dbReference>
<proteinExistence type="inferred from homology"/>
<dbReference type="InterPro" id="IPR041522">
    <property type="entry name" value="CdaR_GGDEF"/>
</dbReference>
<gene>
    <name evidence="5" type="ORF">CKJ66_04890</name>
</gene>
<name>A0A2A2ZND4_MYCAV</name>
<evidence type="ECO:0000259" key="4">
    <source>
        <dbReference type="Pfam" id="PF17853"/>
    </source>
</evidence>
<comment type="similarity">
    <text evidence="1">Belongs to the CdaR family.</text>
</comment>
<dbReference type="InterPro" id="IPR025751">
    <property type="entry name" value="RsbRD_N_dom"/>
</dbReference>
<comment type="caution">
    <text evidence="5">The sequence shown here is derived from an EMBL/GenBank/DDBJ whole genome shotgun (WGS) entry which is preliminary data.</text>
</comment>
<evidence type="ECO:0000256" key="1">
    <source>
        <dbReference type="ARBA" id="ARBA00006754"/>
    </source>
</evidence>
<feature type="domain" description="PucR C-terminal helix-turn-helix" evidence="2">
    <location>
        <begin position="397"/>
        <end position="453"/>
    </location>
</feature>
<sequence length="464" mass="51343">MDRIAQQTGLRDRPAATEARRLVSPSILLGGWGARHRIDSRRMCRRAHRMITPSSFDRIGRINQSRGYGEKMDGLREAVLEMMRDVAEIGVQAAEVILREVPELRDASAEIQAAIRTVPGAELLASFDAMVRALPREAMTPSTEVVEATRLMARARIPLPAVLRCFRVVQPIIWQSWSEAVRRALPDSRQQSVHDAGAAFMFTWNDRSSEVIAQEYQLERDRLAHATSAARVDLVERLLAGAPSDPESTRRTLGYAIEGVHVAAVLWTDHGADVDSLLRLERAATRLSGEHRPLLVPAGAHTMWAWMHTLQTVGLEADVHAAIGDTGTGLIGFRDSHNQALQARRVAELIPGMPGRIIRFADVEVLSLCTVDPDRARAFARRVLGDLAGDGDIQARLRETLSTHFQTRFNQRETARRLGLHHNTVIYRLQQANAALGRPVDDDPVAVALALRLAQLLPVTPAQS</sequence>
<accession>A0A2A2ZND4</accession>
<dbReference type="Gene3D" id="1.10.10.2840">
    <property type="entry name" value="PucR C-terminal helix-turn-helix domain"/>
    <property type="match status" value="1"/>
</dbReference>
<evidence type="ECO:0000259" key="2">
    <source>
        <dbReference type="Pfam" id="PF13556"/>
    </source>
</evidence>
<organism evidence="5 6">
    <name type="scientific">Mycobacterium avium</name>
    <dbReference type="NCBI Taxonomy" id="1764"/>
    <lineage>
        <taxon>Bacteria</taxon>
        <taxon>Bacillati</taxon>
        <taxon>Actinomycetota</taxon>
        <taxon>Actinomycetes</taxon>
        <taxon>Mycobacteriales</taxon>
        <taxon>Mycobacteriaceae</taxon>
        <taxon>Mycobacterium</taxon>
        <taxon>Mycobacterium avium complex (MAC)</taxon>
    </lineage>
</organism>
<dbReference type="PANTHER" id="PTHR33744">
    <property type="entry name" value="CARBOHYDRATE DIACID REGULATOR"/>
    <property type="match status" value="1"/>
</dbReference>
<evidence type="ECO:0000313" key="5">
    <source>
        <dbReference type="EMBL" id="PBA27938.1"/>
    </source>
</evidence>
<dbReference type="EMBL" id="NSFD01000005">
    <property type="protein sequence ID" value="PBA27938.1"/>
    <property type="molecule type" value="Genomic_DNA"/>
</dbReference>
<dbReference type="InterPro" id="IPR042070">
    <property type="entry name" value="PucR_C-HTH_sf"/>
</dbReference>
<evidence type="ECO:0008006" key="7">
    <source>
        <dbReference type="Google" id="ProtNLM"/>
    </source>
</evidence>
<dbReference type="AlphaFoldDB" id="A0A2A2ZND4"/>
<evidence type="ECO:0000313" key="6">
    <source>
        <dbReference type="Proteomes" id="UP000217768"/>
    </source>
</evidence>
<protein>
    <recommendedName>
        <fullName evidence="7">PucR family transcriptional regulator</fullName>
    </recommendedName>
</protein>
<feature type="domain" description="RsbT co-antagonist protein RsbRD N-terminal" evidence="3">
    <location>
        <begin position="92"/>
        <end position="231"/>
    </location>
</feature>
<dbReference type="Pfam" id="PF13556">
    <property type="entry name" value="HTH_30"/>
    <property type="match status" value="1"/>
</dbReference>
<reference evidence="5 6" key="1">
    <citation type="submission" date="2017-08" db="EMBL/GenBank/DDBJ databases">
        <title>Phylogenetic analysis of Mycobacterium avium complex whole genomes.</title>
        <authorList>
            <person name="Caverly L.J."/>
            <person name="Spilker T."/>
            <person name="Lipuma J."/>
        </authorList>
    </citation>
    <scope>NUCLEOTIDE SEQUENCE [LARGE SCALE GENOMIC DNA]</scope>
    <source>
        <strain evidence="5 6">FLAC0165</strain>
    </source>
</reference>
<dbReference type="Pfam" id="PF17853">
    <property type="entry name" value="GGDEF_2"/>
    <property type="match status" value="1"/>
</dbReference>
<dbReference type="PANTHER" id="PTHR33744:SF1">
    <property type="entry name" value="DNA-BINDING TRANSCRIPTIONAL ACTIVATOR ADER"/>
    <property type="match status" value="1"/>
</dbReference>
<evidence type="ECO:0000259" key="3">
    <source>
        <dbReference type="Pfam" id="PF14361"/>
    </source>
</evidence>
<dbReference type="Proteomes" id="UP000217768">
    <property type="component" value="Unassembled WGS sequence"/>
</dbReference>
<dbReference type="Pfam" id="PF14361">
    <property type="entry name" value="RsbRD_N"/>
    <property type="match status" value="1"/>
</dbReference>